<reference evidence="2" key="2">
    <citation type="submission" date="2022-09" db="EMBL/GenBank/DDBJ databases">
        <authorList>
            <person name="Sun Q."/>
            <person name="Ohkuma M."/>
        </authorList>
    </citation>
    <scope>NUCLEOTIDE SEQUENCE</scope>
    <source>
        <strain evidence="2">JCM 13583</strain>
    </source>
</reference>
<evidence type="ECO:0000313" key="2">
    <source>
        <dbReference type="EMBL" id="GGM74818.1"/>
    </source>
</evidence>
<feature type="transmembrane region" description="Helical" evidence="1">
    <location>
        <begin position="69"/>
        <end position="91"/>
    </location>
</feature>
<organism evidence="2 3">
    <name type="scientific">Thermogymnomonas acidicola</name>
    <dbReference type="NCBI Taxonomy" id="399579"/>
    <lineage>
        <taxon>Archaea</taxon>
        <taxon>Methanobacteriati</taxon>
        <taxon>Thermoplasmatota</taxon>
        <taxon>Thermoplasmata</taxon>
        <taxon>Thermoplasmatales</taxon>
        <taxon>Thermogymnomonas</taxon>
    </lineage>
</organism>
<dbReference type="Proteomes" id="UP000632195">
    <property type="component" value="Unassembled WGS sequence"/>
</dbReference>
<dbReference type="AlphaFoldDB" id="A0AA37BRI9"/>
<keyword evidence="1" id="KW-1133">Transmembrane helix</keyword>
<feature type="transmembrane region" description="Helical" evidence="1">
    <location>
        <begin position="34"/>
        <end position="57"/>
    </location>
</feature>
<proteinExistence type="predicted"/>
<reference evidence="2" key="1">
    <citation type="journal article" date="2014" name="Int. J. Syst. Evol. Microbiol.">
        <title>Complete genome sequence of Corynebacterium casei LMG S-19264T (=DSM 44701T), isolated from a smear-ripened cheese.</title>
        <authorList>
            <consortium name="US DOE Joint Genome Institute (JGI-PGF)"/>
            <person name="Walter F."/>
            <person name="Albersmeier A."/>
            <person name="Kalinowski J."/>
            <person name="Ruckert C."/>
        </authorList>
    </citation>
    <scope>NUCLEOTIDE SEQUENCE</scope>
    <source>
        <strain evidence="2">JCM 13583</strain>
    </source>
</reference>
<evidence type="ECO:0000313" key="3">
    <source>
        <dbReference type="Proteomes" id="UP000632195"/>
    </source>
</evidence>
<keyword evidence="3" id="KW-1185">Reference proteome</keyword>
<comment type="caution">
    <text evidence="2">The sequence shown here is derived from an EMBL/GenBank/DDBJ whole genome shotgun (WGS) entry which is preliminary data.</text>
</comment>
<dbReference type="EMBL" id="BMNY01000001">
    <property type="protein sequence ID" value="GGM74818.1"/>
    <property type="molecule type" value="Genomic_DNA"/>
</dbReference>
<accession>A0AA37BRI9</accession>
<evidence type="ECO:0000256" key="1">
    <source>
        <dbReference type="SAM" id="Phobius"/>
    </source>
</evidence>
<keyword evidence="1" id="KW-0812">Transmembrane</keyword>
<protein>
    <submittedName>
        <fullName evidence="2">Uncharacterized protein</fullName>
    </submittedName>
</protein>
<name>A0AA37BRI9_9ARCH</name>
<sequence length="98" mass="10625">MMVIITGAMLDPRMYLSAVGGLAFTGVLERLLEVAIGVSSVVIAILWIPVALGFFSVDENRRYESHLRLRNAIIGTVIYALAVSGSIYGIFKFIAFGT</sequence>
<keyword evidence="1" id="KW-0472">Membrane</keyword>
<gene>
    <name evidence="2" type="ORF">GCM10007108_11040</name>
</gene>